<evidence type="ECO:0000256" key="1">
    <source>
        <dbReference type="ARBA" id="ARBA00004496"/>
    </source>
</evidence>
<name>A0A426FS77_9BURK</name>
<dbReference type="Gene3D" id="3.40.50.150">
    <property type="entry name" value="Vaccinia Virus protein VP39"/>
    <property type="match status" value="1"/>
</dbReference>
<dbReference type="Pfam" id="PF01135">
    <property type="entry name" value="PCMT"/>
    <property type="match status" value="1"/>
</dbReference>
<keyword evidence="5" id="KW-0963">Cytoplasm</keyword>
<dbReference type="EMBL" id="RRUE01000001">
    <property type="protein sequence ID" value="RRN45545.1"/>
    <property type="molecule type" value="Genomic_DNA"/>
</dbReference>
<evidence type="ECO:0000256" key="2">
    <source>
        <dbReference type="ARBA" id="ARBA00005369"/>
    </source>
</evidence>
<keyword evidence="11" id="KW-1185">Reference proteome</keyword>
<organism evidence="10 11">
    <name type="scientific">Lautropia dentalis</name>
    <dbReference type="NCBI Taxonomy" id="2490857"/>
    <lineage>
        <taxon>Bacteria</taxon>
        <taxon>Pseudomonadati</taxon>
        <taxon>Pseudomonadota</taxon>
        <taxon>Betaproteobacteria</taxon>
        <taxon>Burkholderiales</taxon>
        <taxon>Burkholderiaceae</taxon>
        <taxon>Lautropia</taxon>
    </lineage>
</organism>
<dbReference type="InterPro" id="IPR000682">
    <property type="entry name" value="PCMT"/>
</dbReference>
<evidence type="ECO:0000256" key="7">
    <source>
        <dbReference type="ARBA" id="ARBA00022679"/>
    </source>
</evidence>
<comment type="subcellular location">
    <subcellularLocation>
        <location evidence="1">Cytoplasm</location>
    </subcellularLocation>
</comment>
<dbReference type="GO" id="GO:0004719">
    <property type="term" value="F:protein-L-isoaspartate (D-aspartate) O-methyltransferase activity"/>
    <property type="evidence" value="ECO:0007669"/>
    <property type="project" value="UniProtKB-UniRule"/>
</dbReference>
<dbReference type="GO" id="GO:0032259">
    <property type="term" value="P:methylation"/>
    <property type="evidence" value="ECO:0007669"/>
    <property type="project" value="UniProtKB-KW"/>
</dbReference>
<evidence type="ECO:0000256" key="6">
    <source>
        <dbReference type="ARBA" id="ARBA00022603"/>
    </source>
</evidence>
<sequence length="231" mass="25314">MAGLIQRSDSDGLVSERARLRMVEQLHAQGIDSDLVLGAMKKVPRHLFVEQGLASRAYEDVALPIGHGQTISRPSTVARMLWLLAESVRPQEVRRLRALEIGTGCGYQATVMARLFADVVSVERVHWLHELAKVNVRPFRLPNLRLIFGDGTAGVTAGAPYDVVISAAASESISKDWLRQMAVGGRLVAPVKAPDSDVQTLHVVDRVSQEDWSLTVLDPVRFVPLRAGVAR</sequence>
<dbReference type="PANTHER" id="PTHR11579:SF0">
    <property type="entry name" value="PROTEIN-L-ISOASPARTATE(D-ASPARTATE) O-METHYLTRANSFERASE"/>
    <property type="match status" value="1"/>
</dbReference>
<keyword evidence="6 10" id="KW-0489">Methyltransferase</keyword>
<comment type="caution">
    <text evidence="10">The sequence shown here is derived from an EMBL/GenBank/DDBJ whole genome shotgun (WGS) entry which is preliminary data.</text>
</comment>
<dbReference type="EC" id="2.1.1.77" evidence="3 9"/>
<evidence type="ECO:0000256" key="5">
    <source>
        <dbReference type="ARBA" id="ARBA00022490"/>
    </source>
</evidence>
<proteinExistence type="inferred from homology"/>
<dbReference type="SUPFAM" id="SSF53335">
    <property type="entry name" value="S-adenosyl-L-methionine-dependent methyltransferases"/>
    <property type="match status" value="1"/>
</dbReference>
<reference evidence="10 11" key="1">
    <citation type="submission" date="2018-11" db="EMBL/GenBank/DDBJ databases">
        <title>Genome sequencing of Lautropia sp. KCOM 2505 (= ChDC F240).</title>
        <authorList>
            <person name="Kook J.-K."/>
            <person name="Park S.-N."/>
            <person name="Lim Y.K."/>
        </authorList>
    </citation>
    <scope>NUCLEOTIDE SEQUENCE [LARGE SCALE GENOMIC DNA]</scope>
    <source>
        <strain evidence="10 11">KCOM 2505</strain>
    </source>
</reference>
<accession>A0A426FS77</accession>
<comment type="similarity">
    <text evidence="2">Belongs to the methyltransferase superfamily. L-isoaspartyl/D-aspartyl protein methyltransferase family.</text>
</comment>
<dbReference type="GO" id="GO:0005737">
    <property type="term" value="C:cytoplasm"/>
    <property type="evidence" value="ECO:0007669"/>
    <property type="project" value="UniProtKB-SubCell"/>
</dbReference>
<dbReference type="NCBIfam" id="TIGR00080">
    <property type="entry name" value="pimt"/>
    <property type="match status" value="1"/>
</dbReference>
<dbReference type="CDD" id="cd02440">
    <property type="entry name" value="AdoMet_MTases"/>
    <property type="match status" value="1"/>
</dbReference>
<evidence type="ECO:0000256" key="8">
    <source>
        <dbReference type="ARBA" id="ARBA00022691"/>
    </source>
</evidence>
<evidence type="ECO:0000256" key="3">
    <source>
        <dbReference type="ARBA" id="ARBA00011890"/>
    </source>
</evidence>
<keyword evidence="7 10" id="KW-0808">Transferase</keyword>
<dbReference type="Proteomes" id="UP000270261">
    <property type="component" value="Unassembled WGS sequence"/>
</dbReference>
<evidence type="ECO:0000313" key="10">
    <source>
        <dbReference type="EMBL" id="RRN45545.1"/>
    </source>
</evidence>
<gene>
    <name evidence="10" type="ORF">EHV23_05015</name>
</gene>
<evidence type="ECO:0000256" key="9">
    <source>
        <dbReference type="NCBIfam" id="TIGR00080"/>
    </source>
</evidence>
<keyword evidence="8" id="KW-0949">S-adenosyl-L-methionine</keyword>
<dbReference type="InterPro" id="IPR029063">
    <property type="entry name" value="SAM-dependent_MTases_sf"/>
</dbReference>
<evidence type="ECO:0000313" key="11">
    <source>
        <dbReference type="Proteomes" id="UP000270261"/>
    </source>
</evidence>
<dbReference type="OrthoDB" id="9810066at2"/>
<dbReference type="AlphaFoldDB" id="A0A426FS77"/>
<dbReference type="RefSeq" id="WP_125094974.1">
    <property type="nucleotide sequence ID" value="NZ_RRUE01000001.1"/>
</dbReference>
<evidence type="ECO:0000256" key="4">
    <source>
        <dbReference type="ARBA" id="ARBA00013346"/>
    </source>
</evidence>
<dbReference type="GO" id="GO:0030091">
    <property type="term" value="P:protein repair"/>
    <property type="evidence" value="ECO:0007669"/>
    <property type="project" value="UniProtKB-UniRule"/>
</dbReference>
<protein>
    <recommendedName>
        <fullName evidence="4 9">Protein-L-isoaspartate O-methyltransferase</fullName>
        <ecNumber evidence="3 9">2.1.1.77</ecNumber>
    </recommendedName>
</protein>
<dbReference type="NCBIfam" id="NF001453">
    <property type="entry name" value="PRK00312.1"/>
    <property type="match status" value="1"/>
</dbReference>
<dbReference type="PANTHER" id="PTHR11579">
    <property type="entry name" value="PROTEIN-L-ISOASPARTATE O-METHYLTRANSFERASE"/>
    <property type="match status" value="1"/>
</dbReference>